<evidence type="ECO:0000313" key="3">
    <source>
        <dbReference type="Proteomes" id="UP000627369"/>
    </source>
</evidence>
<organism evidence="2 3">
    <name type="scientific">Promicromonospora soli</name>
    <dbReference type="NCBI Taxonomy" id="2035533"/>
    <lineage>
        <taxon>Bacteria</taxon>
        <taxon>Bacillati</taxon>
        <taxon>Actinomycetota</taxon>
        <taxon>Actinomycetes</taxon>
        <taxon>Micrococcales</taxon>
        <taxon>Promicromonosporaceae</taxon>
        <taxon>Promicromonospora</taxon>
    </lineage>
</organism>
<name>A0A919KZ70_9MICO</name>
<evidence type="ECO:0000256" key="1">
    <source>
        <dbReference type="SAM" id="MobiDB-lite"/>
    </source>
</evidence>
<keyword evidence="3" id="KW-1185">Reference proteome</keyword>
<accession>A0A919KZ70</accession>
<proteinExistence type="predicted"/>
<feature type="region of interest" description="Disordered" evidence="1">
    <location>
        <begin position="1"/>
        <end position="45"/>
    </location>
</feature>
<sequence length="100" mass="11469">MRETAVAQRLGEGEPAQALAAGRDAPNRPDGERRGAQGGHGRGHGHGCRFGLWLGFALRFRFRFRCGGCWGRGLRLRLGWRDRTWVDDRRRRDLADARRW</sequence>
<dbReference type="EMBL" id="BNAS01000008">
    <property type="protein sequence ID" value="GHH78880.1"/>
    <property type="molecule type" value="Genomic_DNA"/>
</dbReference>
<evidence type="ECO:0000313" key="2">
    <source>
        <dbReference type="EMBL" id="GHH78880.1"/>
    </source>
</evidence>
<comment type="caution">
    <text evidence="2">The sequence shown here is derived from an EMBL/GenBank/DDBJ whole genome shotgun (WGS) entry which is preliminary data.</text>
</comment>
<protein>
    <submittedName>
        <fullName evidence="2">Uncharacterized protein</fullName>
    </submittedName>
</protein>
<dbReference type="Proteomes" id="UP000627369">
    <property type="component" value="Unassembled WGS sequence"/>
</dbReference>
<feature type="compositionally biased region" description="Basic and acidic residues" evidence="1">
    <location>
        <begin position="25"/>
        <end position="35"/>
    </location>
</feature>
<dbReference type="AlphaFoldDB" id="A0A919KZ70"/>
<gene>
    <name evidence="2" type="ORF">GCM10017772_43240</name>
</gene>
<reference evidence="2" key="1">
    <citation type="journal article" date="2014" name="Int. J. Syst. Evol. Microbiol.">
        <title>Complete genome sequence of Corynebacterium casei LMG S-19264T (=DSM 44701T), isolated from a smear-ripened cheese.</title>
        <authorList>
            <consortium name="US DOE Joint Genome Institute (JGI-PGF)"/>
            <person name="Walter F."/>
            <person name="Albersmeier A."/>
            <person name="Kalinowski J."/>
            <person name="Ruckert C."/>
        </authorList>
    </citation>
    <scope>NUCLEOTIDE SEQUENCE</scope>
    <source>
        <strain evidence="2">CGMCC 4.7398</strain>
    </source>
</reference>
<reference evidence="2" key="2">
    <citation type="submission" date="2020-09" db="EMBL/GenBank/DDBJ databases">
        <authorList>
            <person name="Sun Q."/>
            <person name="Zhou Y."/>
        </authorList>
    </citation>
    <scope>NUCLEOTIDE SEQUENCE</scope>
    <source>
        <strain evidence="2">CGMCC 4.7398</strain>
    </source>
</reference>